<organism evidence="1 2">
    <name type="scientific">Marinirhabdus gelatinilytica</name>
    <dbReference type="NCBI Taxonomy" id="1703343"/>
    <lineage>
        <taxon>Bacteria</taxon>
        <taxon>Pseudomonadati</taxon>
        <taxon>Bacteroidota</taxon>
        <taxon>Flavobacteriia</taxon>
        <taxon>Flavobacteriales</taxon>
        <taxon>Flavobacteriaceae</taxon>
    </lineage>
</organism>
<proteinExistence type="predicted"/>
<keyword evidence="2" id="KW-1185">Reference proteome</keyword>
<dbReference type="InterPro" id="IPR019534">
    <property type="entry name" value="DUF2452"/>
</dbReference>
<dbReference type="RefSeq" id="WP_115124468.1">
    <property type="nucleotide sequence ID" value="NZ_QRAO01000005.1"/>
</dbReference>
<accession>A0A370Q7H7</accession>
<sequence length="137" mass="15881">MSKKEPKKPDQVVFDGEKGSYDAALKPYSTNLGAPAIKVDDVTTWKNTNVHKVNHHFKTKFESLKKEYEAMMETFEYNNLIYTAKFSFEPVLGEVYHLYRDKNGEPFLSIISPKECSWDFVGTFKLTTDKLWEQVKG</sequence>
<gene>
    <name evidence="1" type="ORF">C8D94_105153</name>
</gene>
<protein>
    <submittedName>
        <fullName evidence="1">Uncharacterized protein DUF2452</fullName>
    </submittedName>
</protein>
<dbReference type="Pfam" id="PF10504">
    <property type="entry name" value="DUF2452"/>
    <property type="match status" value="1"/>
</dbReference>
<evidence type="ECO:0000313" key="1">
    <source>
        <dbReference type="EMBL" id="RDK84307.1"/>
    </source>
</evidence>
<dbReference type="OrthoDB" id="662061at2"/>
<comment type="caution">
    <text evidence="1">The sequence shown here is derived from an EMBL/GenBank/DDBJ whole genome shotgun (WGS) entry which is preliminary data.</text>
</comment>
<evidence type="ECO:0000313" key="2">
    <source>
        <dbReference type="Proteomes" id="UP000255317"/>
    </source>
</evidence>
<dbReference type="Proteomes" id="UP000255317">
    <property type="component" value="Unassembled WGS sequence"/>
</dbReference>
<dbReference type="AlphaFoldDB" id="A0A370Q7H7"/>
<dbReference type="EMBL" id="QRAO01000005">
    <property type="protein sequence ID" value="RDK84307.1"/>
    <property type="molecule type" value="Genomic_DNA"/>
</dbReference>
<reference evidence="1 2" key="1">
    <citation type="submission" date="2018-07" db="EMBL/GenBank/DDBJ databases">
        <title>Genomic Encyclopedia of Type Strains, Phase IV (KMG-IV): sequencing the most valuable type-strain genomes for metagenomic binning, comparative biology and taxonomic classification.</title>
        <authorList>
            <person name="Goeker M."/>
        </authorList>
    </citation>
    <scope>NUCLEOTIDE SEQUENCE [LARGE SCALE GENOMIC DNA]</scope>
    <source>
        <strain evidence="1 2">DSM 101478</strain>
    </source>
</reference>
<name>A0A370Q7H7_9FLAO</name>